<organism evidence="1 2">
    <name type="scientific">candidate division TA06 bacterium</name>
    <dbReference type="NCBI Taxonomy" id="2250710"/>
    <lineage>
        <taxon>Bacteria</taxon>
        <taxon>Bacteria division TA06</taxon>
    </lineage>
</organism>
<dbReference type="SUPFAM" id="SSF158446">
    <property type="entry name" value="IVS-encoded protein-like"/>
    <property type="match status" value="1"/>
</dbReference>
<dbReference type="PANTHER" id="PTHR38471:SF2">
    <property type="entry name" value="FOUR HELIX BUNDLE PROTEIN"/>
    <property type="match status" value="1"/>
</dbReference>
<dbReference type="InterPro" id="IPR036583">
    <property type="entry name" value="23S_rRNA_IVS_sf"/>
</dbReference>
<evidence type="ECO:0000313" key="1">
    <source>
        <dbReference type="EMBL" id="MBI4727739.1"/>
    </source>
</evidence>
<dbReference type="AlphaFoldDB" id="A0A933ICF5"/>
<protein>
    <submittedName>
        <fullName evidence="1">Four helix bundle protein</fullName>
    </submittedName>
</protein>
<dbReference type="CDD" id="cd16377">
    <property type="entry name" value="23S_rRNA_IVP_like"/>
    <property type="match status" value="1"/>
</dbReference>
<evidence type="ECO:0000313" key="2">
    <source>
        <dbReference type="Proteomes" id="UP000736328"/>
    </source>
</evidence>
<sequence length="121" mass="13873">MANSSPKFTNLLVWQRAHALVLELCKITKSFPKDELFSLTPQMRRAAMSIAANIAEGSKKSRAEFRRFLTISEGSLEEIKYFLILSKDLGYITEEKHEQMTTRANEVGFLLHRLRLSLNQA</sequence>
<reference evidence="1" key="1">
    <citation type="submission" date="2020-07" db="EMBL/GenBank/DDBJ databases">
        <title>Huge and variable diversity of episymbiotic CPR bacteria and DPANN archaea in groundwater ecosystems.</title>
        <authorList>
            <person name="He C.Y."/>
            <person name="Keren R."/>
            <person name="Whittaker M."/>
            <person name="Farag I.F."/>
            <person name="Doudna J."/>
            <person name="Cate J.H.D."/>
            <person name="Banfield J.F."/>
        </authorList>
    </citation>
    <scope>NUCLEOTIDE SEQUENCE</scope>
    <source>
        <strain evidence="1">NC_groundwater_1520_Pr4_B-0.1um_53_5</strain>
    </source>
</reference>
<proteinExistence type="predicted"/>
<dbReference type="InterPro" id="IPR012657">
    <property type="entry name" value="23S_rRNA-intervening_sequence"/>
</dbReference>
<dbReference type="Gene3D" id="1.20.1440.60">
    <property type="entry name" value="23S rRNA-intervening sequence"/>
    <property type="match status" value="1"/>
</dbReference>
<dbReference type="PANTHER" id="PTHR38471">
    <property type="entry name" value="FOUR HELIX BUNDLE PROTEIN"/>
    <property type="match status" value="1"/>
</dbReference>
<gene>
    <name evidence="1" type="ORF">HY768_11070</name>
</gene>
<accession>A0A933ICF5</accession>
<dbReference type="Pfam" id="PF05635">
    <property type="entry name" value="23S_rRNA_IVP"/>
    <property type="match status" value="1"/>
</dbReference>
<dbReference type="NCBIfam" id="TIGR02436">
    <property type="entry name" value="four helix bundle protein"/>
    <property type="match status" value="1"/>
</dbReference>
<dbReference type="EMBL" id="JACQXR010000154">
    <property type="protein sequence ID" value="MBI4727739.1"/>
    <property type="molecule type" value="Genomic_DNA"/>
</dbReference>
<dbReference type="Proteomes" id="UP000736328">
    <property type="component" value="Unassembled WGS sequence"/>
</dbReference>
<name>A0A933ICF5_UNCT6</name>
<comment type="caution">
    <text evidence="1">The sequence shown here is derived from an EMBL/GenBank/DDBJ whole genome shotgun (WGS) entry which is preliminary data.</text>
</comment>